<dbReference type="RefSeq" id="WP_083340085.1">
    <property type="nucleotide sequence ID" value="NZ_FNNH01000001.1"/>
</dbReference>
<accession>A0A1H2Q0H6</accession>
<evidence type="ECO:0000313" key="12">
    <source>
        <dbReference type="Proteomes" id="UP000183454"/>
    </source>
</evidence>
<dbReference type="SUPFAM" id="SSF55729">
    <property type="entry name" value="Acyl-CoA N-acyltransferases (Nat)"/>
    <property type="match status" value="1"/>
</dbReference>
<evidence type="ECO:0000256" key="3">
    <source>
        <dbReference type="ARBA" id="ARBA00022679"/>
    </source>
</evidence>
<organism evidence="11 12">
    <name type="scientific">Nitrosomonas communis</name>
    <dbReference type="NCBI Taxonomy" id="44574"/>
    <lineage>
        <taxon>Bacteria</taxon>
        <taxon>Pseudomonadati</taxon>
        <taxon>Pseudomonadota</taxon>
        <taxon>Betaproteobacteria</taxon>
        <taxon>Nitrosomonadales</taxon>
        <taxon>Nitrosomonadaceae</taxon>
        <taxon>Nitrosomonas</taxon>
    </lineage>
</organism>
<evidence type="ECO:0000256" key="2">
    <source>
        <dbReference type="ARBA" id="ARBA00022516"/>
    </source>
</evidence>
<dbReference type="PANTHER" id="PTHR37323:SF1">
    <property type="entry name" value="L-ORNITHINE N(ALPHA)-ACYLTRANSFERASE"/>
    <property type="match status" value="1"/>
</dbReference>
<reference evidence="11 12" key="1">
    <citation type="submission" date="2016-10" db="EMBL/GenBank/DDBJ databases">
        <authorList>
            <person name="de Groot N.N."/>
        </authorList>
    </citation>
    <scope>NUCLEOTIDE SEQUENCE [LARGE SCALE GENOMIC DNA]</scope>
    <source>
        <strain evidence="11 12">Nm110</strain>
    </source>
</reference>
<evidence type="ECO:0000256" key="5">
    <source>
        <dbReference type="ARBA" id="ARBA00023315"/>
    </source>
</evidence>
<sequence>MIAPLTFNSESSIFPQKIIPAPRAAPPISTDRVKKPNIVTTWAKRQSEVREAQKLRYEVFTDDMGAILPTHIPGFDIDDFDEYCEHLLVRDRETWQVIGTCRVLTPAQAQLAGRTYIEGEFDLSPLQPLREHMAELGRSCVHKDYRNGMVIRALSKALISFMILKKLSYLMGCVSIPMNMSLASNKRVCSGDVAASIWRQVRDRHMVETHYQVRPRFPLPVDCLDQSLKIDPPPLLKGYLRLGAKVLGKPAWDPHFNTADLPMLLQITDLPSRYRKHFLR</sequence>
<dbReference type="Gene3D" id="3.40.630.30">
    <property type="match status" value="1"/>
</dbReference>
<dbReference type="Proteomes" id="UP000183454">
    <property type="component" value="Unassembled WGS sequence"/>
</dbReference>
<evidence type="ECO:0000256" key="4">
    <source>
        <dbReference type="ARBA" id="ARBA00023098"/>
    </source>
</evidence>
<keyword evidence="5" id="KW-0012">Acyltransferase</keyword>
<dbReference type="PANTHER" id="PTHR37323">
    <property type="entry name" value="GCN5-RELATED N-ACETYLTRANSFERASE"/>
    <property type="match status" value="1"/>
</dbReference>
<evidence type="ECO:0000256" key="7">
    <source>
        <dbReference type="ARBA" id="ARBA00039058"/>
    </source>
</evidence>
<dbReference type="InterPro" id="IPR016181">
    <property type="entry name" value="Acyl_CoA_acyltransferase"/>
</dbReference>
<gene>
    <name evidence="11" type="ORF">SAMN05421882_1001171</name>
</gene>
<proteinExistence type="inferred from homology"/>
<evidence type="ECO:0000256" key="6">
    <source>
        <dbReference type="ARBA" id="ARBA00038095"/>
    </source>
</evidence>
<dbReference type="Pfam" id="PF13444">
    <property type="entry name" value="Acetyltransf_5"/>
    <property type="match status" value="1"/>
</dbReference>
<evidence type="ECO:0000256" key="8">
    <source>
        <dbReference type="ARBA" id="ARBA00039866"/>
    </source>
</evidence>
<dbReference type="GO" id="GO:0043810">
    <property type="term" value="F:ornithine-acyl [acyl carrier protein] N-acyltransferase activity"/>
    <property type="evidence" value="ECO:0007669"/>
    <property type="project" value="UniProtKB-EC"/>
</dbReference>
<dbReference type="EC" id="2.3.2.30" evidence="7"/>
<comment type="catalytic activity">
    <reaction evidence="10">
        <text>a (3R)-hydroxyacyl-[ACP] + L-ornithine = a lyso-ornithine lipid + holo-[ACP] + H(+)</text>
        <dbReference type="Rhea" id="RHEA:20633"/>
        <dbReference type="Rhea" id="RHEA-COMP:9685"/>
        <dbReference type="Rhea" id="RHEA-COMP:9945"/>
        <dbReference type="ChEBI" id="CHEBI:15378"/>
        <dbReference type="ChEBI" id="CHEBI:46911"/>
        <dbReference type="ChEBI" id="CHEBI:64479"/>
        <dbReference type="ChEBI" id="CHEBI:78827"/>
        <dbReference type="ChEBI" id="CHEBI:138482"/>
        <dbReference type="EC" id="2.3.2.30"/>
    </reaction>
    <physiologicalReaction direction="left-to-right" evidence="10">
        <dbReference type="Rhea" id="RHEA:20634"/>
    </physiologicalReaction>
</comment>
<dbReference type="EMBL" id="FNNH01000001">
    <property type="protein sequence ID" value="SDW00666.1"/>
    <property type="molecule type" value="Genomic_DNA"/>
</dbReference>
<comment type="similarity">
    <text evidence="6">Belongs to the acetyltransferase family. OlsB subfamily.</text>
</comment>
<evidence type="ECO:0000313" key="11">
    <source>
        <dbReference type="EMBL" id="SDW00666.1"/>
    </source>
</evidence>
<evidence type="ECO:0000256" key="1">
    <source>
        <dbReference type="ARBA" id="ARBA00005189"/>
    </source>
</evidence>
<evidence type="ECO:0000256" key="10">
    <source>
        <dbReference type="ARBA" id="ARBA00047785"/>
    </source>
</evidence>
<keyword evidence="4" id="KW-0443">Lipid metabolism</keyword>
<name>A0A1H2Q0H6_9PROT</name>
<evidence type="ECO:0000256" key="9">
    <source>
        <dbReference type="ARBA" id="ARBA00045724"/>
    </source>
</evidence>
<keyword evidence="3" id="KW-0808">Transferase</keyword>
<protein>
    <recommendedName>
        <fullName evidence="8">L-ornithine N(alpha)-acyltransferase</fullName>
        <ecNumber evidence="7">2.3.2.30</ecNumber>
    </recommendedName>
</protein>
<keyword evidence="2" id="KW-0444">Lipid biosynthesis</keyword>
<comment type="function">
    <text evidence="9">Catalyzes the first step in the biosynthesis of ornithine lipids, which are phosphorus-free membrane lipids. Catalyzes the 3-hydroxyacyl-acyl carrier protein-dependent acylation of ornithine to form lyso-ornithine lipid (LOL).</text>
</comment>
<dbReference type="AlphaFoldDB" id="A0A1H2Q0H6"/>
<dbReference type="InterPro" id="IPR052351">
    <property type="entry name" value="Ornithine_N-alpha-AT"/>
</dbReference>
<comment type="pathway">
    <text evidence="1">Lipid metabolism.</text>
</comment>
<dbReference type="GO" id="GO:0006629">
    <property type="term" value="P:lipid metabolic process"/>
    <property type="evidence" value="ECO:0007669"/>
    <property type="project" value="UniProtKB-KW"/>
</dbReference>